<reference evidence="3" key="1">
    <citation type="submission" date="2025-08" db="UniProtKB">
        <authorList>
            <consortium name="RefSeq"/>
        </authorList>
    </citation>
    <scope>IDENTIFICATION</scope>
    <source>
        <tissue evidence="3">Kidney</tissue>
    </source>
</reference>
<feature type="non-terminal residue" evidence="3">
    <location>
        <position position="100"/>
    </location>
</feature>
<feature type="region of interest" description="Disordered" evidence="1">
    <location>
        <begin position="1"/>
        <end position="81"/>
    </location>
</feature>
<sequence length="100" mass="10079">MKEFAGFAPSPRSPTQEPVEPTPGPAPLQEDVDMSGGSSGNEASEHRSAGRGLQGGGCGGGGRELGLQAEPPGARQSPDAFSLMMVKACTTTPRRAAAGK</sequence>
<organism evidence="2 3">
    <name type="scientific">Pteropus vampyrus</name>
    <name type="common">Large flying fox</name>
    <dbReference type="NCBI Taxonomy" id="132908"/>
    <lineage>
        <taxon>Eukaryota</taxon>
        <taxon>Metazoa</taxon>
        <taxon>Chordata</taxon>
        <taxon>Craniata</taxon>
        <taxon>Vertebrata</taxon>
        <taxon>Euteleostomi</taxon>
        <taxon>Mammalia</taxon>
        <taxon>Eutheria</taxon>
        <taxon>Laurasiatheria</taxon>
        <taxon>Chiroptera</taxon>
        <taxon>Yinpterochiroptera</taxon>
        <taxon>Pteropodoidea</taxon>
        <taxon>Pteropodidae</taxon>
        <taxon>Pteropodinae</taxon>
        <taxon>Pteropus</taxon>
    </lineage>
</organism>
<proteinExistence type="predicted"/>
<evidence type="ECO:0000313" key="2">
    <source>
        <dbReference type="Proteomes" id="UP000515202"/>
    </source>
</evidence>
<gene>
    <name evidence="3" type="primary">LOC105311408</name>
</gene>
<feature type="compositionally biased region" description="Gly residues" evidence="1">
    <location>
        <begin position="52"/>
        <end position="64"/>
    </location>
</feature>
<name>A0A6P3S5Y0_PTEVA</name>
<evidence type="ECO:0000256" key="1">
    <source>
        <dbReference type="SAM" id="MobiDB-lite"/>
    </source>
</evidence>
<keyword evidence="2" id="KW-1185">Reference proteome</keyword>
<dbReference type="AlphaFoldDB" id="A0A6P3S5Y0"/>
<accession>A0A6P3S5Y0</accession>
<dbReference type="Proteomes" id="UP000515202">
    <property type="component" value="Unplaced"/>
</dbReference>
<evidence type="ECO:0000313" key="3">
    <source>
        <dbReference type="RefSeq" id="XP_011385689.2"/>
    </source>
</evidence>
<dbReference type="RefSeq" id="XP_011385689.2">
    <property type="nucleotide sequence ID" value="XM_011387387.2"/>
</dbReference>
<protein>
    <submittedName>
        <fullName evidence="3">Period circadian protein homolog 2-like</fullName>
    </submittedName>
</protein>
<dbReference type="OrthoDB" id="10571035at2759"/>
<dbReference type="KEGG" id="pvp:105311408"/>
<dbReference type="GeneID" id="105311408"/>